<evidence type="ECO:0000313" key="2">
    <source>
        <dbReference type="Proteomes" id="UP000838763"/>
    </source>
</evidence>
<evidence type="ECO:0000313" key="1">
    <source>
        <dbReference type="EMBL" id="CAI4215670.1"/>
    </source>
</evidence>
<sequence>MAERRPGDLHAAPTGIVTDEGIMPFIVDTTTLWADVRRVVTSTISRMTSRSSGMARTARQASFLPTSRSAIGTSCIADTAMSRLAKVMREATLRTHSQNPVF</sequence>
<dbReference type="EMBL" id="CALLCH030000012">
    <property type="protein sequence ID" value="CAI4215670.1"/>
    <property type="molecule type" value="Genomic_DNA"/>
</dbReference>
<comment type="caution">
    <text evidence="1">The sequence shown here is derived from an EMBL/GenBank/DDBJ whole genome shotgun (WGS) entry which is preliminary data.</text>
</comment>
<accession>A0A9P1H497</accession>
<reference evidence="1" key="1">
    <citation type="submission" date="2022-11" db="EMBL/GenBank/DDBJ databases">
        <authorList>
            <person name="Scott C."/>
            <person name="Bruce N."/>
        </authorList>
    </citation>
    <scope>NUCLEOTIDE SEQUENCE</scope>
</reference>
<gene>
    <name evidence="1" type="ORF">PPNO1_LOCUS5377</name>
</gene>
<keyword evidence="2" id="KW-1185">Reference proteome</keyword>
<proteinExistence type="predicted"/>
<protein>
    <submittedName>
        <fullName evidence="1">Uncharacterized protein</fullName>
    </submittedName>
</protein>
<organism evidence="1 2">
    <name type="scientific">Parascedosporium putredinis</name>
    <dbReference type="NCBI Taxonomy" id="1442378"/>
    <lineage>
        <taxon>Eukaryota</taxon>
        <taxon>Fungi</taxon>
        <taxon>Dikarya</taxon>
        <taxon>Ascomycota</taxon>
        <taxon>Pezizomycotina</taxon>
        <taxon>Sordariomycetes</taxon>
        <taxon>Hypocreomycetidae</taxon>
        <taxon>Microascales</taxon>
        <taxon>Microascaceae</taxon>
        <taxon>Parascedosporium</taxon>
    </lineage>
</organism>
<name>A0A9P1H497_9PEZI</name>
<dbReference type="Proteomes" id="UP000838763">
    <property type="component" value="Unassembled WGS sequence"/>
</dbReference>
<dbReference type="AlphaFoldDB" id="A0A9P1H497"/>